<keyword evidence="3" id="KW-1185">Reference proteome</keyword>
<reference evidence="2 3" key="1">
    <citation type="submission" date="2017-11" db="EMBL/GenBank/DDBJ databases">
        <title>De-novo sequencing of pomegranate (Punica granatum L.) genome.</title>
        <authorList>
            <person name="Akparov Z."/>
            <person name="Amiraslanov A."/>
            <person name="Hajiyeva S."/>
            <person name="Abbasov M."/>
            <person name="Kaur K."/>
            <person name="Hamwieh A."/>
            <person name="Solovyev V."/>
            <person name="Salamov A."/>
            <person name="Braich B."/>
            <person name="Kosarev P."/>
            <person name="Mahmoud A."/>
            <person name="Hajiyev E."/>
            <person name="Babayeva S."/>
            <person name="Izzatullayeva V."/>
            <person name="Mammadov A."/>
            <person name="Mammadov A."/>
            <person name="Sharifova S."/>
            <person name="Ojaghi J."/>
            <person name="Eynullazada K."/>
            <person name="Bayramov B."/>
            <person name="Abdulazimova A."/>
            <person name="Shahmuradov I."/>
        </authorList>
    </citation>
    <scope>NUCLEOTIDE SEQUENCE [LARGE SCALE GENOMIC DNA]</scope>
    <source>
        <strain evidence="3">cv. AG2017</strain>
        <tissue evidence="2">Leaf</tissue>
    </source>
</reference>
<evidence type="ECO:0000313" key="3">
    <source>
        <dbReference type="Proteomes" id="UP000233551"/>
    </source>
</evidence>
<accession>A0A2I0LD01</accession>
<sequence>MKRWSRSEGRPTVHNLRLIRLLFNGFFIFLPGFISLFRVCLGLGTFGPAHDHLDLPLRSPTNPVSHRAVARASVSTFFPETAAAAPLSSHSTRNSKPSLATLKAASPTLFLVHRG</sequence>
<keyword evidence="1" id="KW-0472">Membrane</keyword>
<name>A0A2I0LD01_PUNGR</name>
<dbReference type="AlphaFoldDB" id="A0A2I0LD01"/>
<keyword evidence="1" id="KW-1133">Transmembrane helix</keyword>
<comment type="caution">
    <text evidence="2">The sequence shown here is derived from an EMBL/GenBank/DDBJ whole genome shotgun (WGS) entry which is preliminary data.</text>
</comment>
<dbReference type="Proteomes" id="UP000233551">
    <property type="component" value="Unassembled WGS sequence"/>
</dbReference>
<protein>
    <recommendedName>
        <fullName evidence="4">Transmembrane protein</fullName>
    </recommendedName>
</protein>
<feature type="transmembrane region" description="Helical" evidence="1">
    <location>
        <begin position="21"/>
        <end position="46"/>
    </location>
</feature>
<organism evidence="2 3">
    <name type="scientific">Punica granatum</name>
    <name type="common">Pomegranate</name>
    <dbReference type="NCBI Taxonomy" id="22663"/>
    <lineage>
        <taxon>Eukaryota</taxon>
        <taxon>Viridiplantae</taxon>
        <taxon>Streptophyta</taxon>
        <taxon>Embryophyta</taxon>
        <taxon>Tracheophyta</taxon>
        <taxon>Spermatophyta</taxon>
        <taxon>Magnoliopsida</taxon>
        <taxon>eudicotyledons</taxon>
        <taxon>Gunneridae</taxon>
        <taxon>Pentapetalae</taxon>
        <taxon>rosids</taxon>
        <taxon>malvids</taxon>
        <taxon>Myrtales</taxon>
        <taxon>Lythraceae</taxon>
        <taxon>Punica</taxon>
    </lineage>
</organism>
<evidence type="ECO:0000313" key="2">
    <source>
        <dbReference type="EMBL" id="PKI78559.1"/>
    </source>
</evidence>
<dbReference type="EMBL" id="PGOL01000041">
    <property type="protein sequence ID" value="PKI78559.1"/>
    <property type="molecule type" value="Genomic_DNA"/>
</dbReference>
<proteinExistence type="predicted"/>
<evidence type="ECO:0000256" key="1">
    <source>
        <dbReference type="SAM" id="Phobius"/>
    </source>
</evidence>
<evidence type="ECO:0008006" key="4">
    <source>
        <dbReference type="Google" id="ProtNLM"/>
    </source>
</evidence>
<keyword evidence="1" id="KW-0812">Transmembrane</keyword>
<gene>
    <name evidence="2" type="ORF">CRG98_001066</name>
</gene>